<gene>
    <name evidence="2" type="ORF">GCM10023226_33460</name>
</gene>
<dbReference type="InterPro" id="IPR029063">
    <property type="entry name" value="SAM-dependent_MTases_sf"/>
</dbReference>
<dbReference type="RefSeq" id="WP_345267939.1">
    <property type="nucleotide sequence ID" value="NZ_BAABIM010000003.1"/>
</dbReference>
<dbReference type="SUPFAM" id="SSF53335">
    <property type="entry name" value="S-adenosyl-L-methionine-dependent methyltransferases"/>
    <property type="match status" value="1"/>
</dbReference>
<dbReference type="EMBL" id="BAABIM010000003">
    <property type="protein sequence ID" value="GAA4692828.1"/>
    <property type="molecule type" value="Genomic_DNA"/>
</dbReference>
<reference evidence="3" key="1">
    <citation type="journal article" date="2019" name="Int. J. Syst. Evol. Microbiol.">
        <title>The Global Catalogue of Microorganisms (GCM) 10K type strain sequencing project: providing services to taxonomists for standard genome sequencing and annotation.</title>
        <authorList>
            <consortium name="The Broad Institute Genomics Platform"/>
            <consortium name="The Broad Institute Genome Sequencing Center for Infectious Disease"/>
            <person name="Wu L."/>
            <person name="Ma J."/>
        </authorList>
    </citation>
    <scope>NUCLEOTIDE SEQUENCE [LARGE SCALE GENOMIC DNA]</scope>
    <source>
        <strain evidence="3">JCM 18127</strain>
    </source>
</reference>
<accession>A0ABP8WNK7</accession>
<dbReference type="InterPro" id="IPR013217">
    <property type="entry name" value="Methyltransf_12"/>
</dbReference>
<evidence type="ECO:0000313" key="3">
    <source>
        <dbReference type="Proteomes" id="UP001500621"/>
    </source>
</evidence>
<evidence type="ECO:0000313" key="2">
    <source>
        <dbReference type="EMBL" id="GAA4692828.1"/>
    </source>
</evidence>
<sequence>MSTPDTAQRSLDHWSEAGRSGMEAFYALATEDYRQLVLAADWPTLLGQRAHDGWSLLDVACGSGKFPTALARHADLSRLPPVAYDLLDPSAFSVAEARSVLVDPFVARHDLVTTLQDLPEEYAGYDVVWATHALYALPPDELDTAARRLVAALVPGGLGVVAQATSGSHYLRFYDAFRAGVQDATPYTTAEGVRDALAGAGADVREQRVTYRTGTADRVVVEGFLQRCAFDDSLSLEEMEAAPVLGDYLASCRDTEGTYTFSHEAALLWF</sequence>
<protein>
    <recommendedName>
        <fullName evidence="1">Methyltransferase type 12 domain-containing protein</fullName>
    </recommendedName>
</protein>
<dbReference type="Pfam" id="PF08242">
    <property type="entry name" value="Methyltransf_12"/>
    <property type="match status" value="1"/>
</dbReference>
<name>A0ABP8WNK7_9ACTN</name>
<organism evidence="2 3">
    <name type="scientific">Nocardioides nanhaiensis</name>
    <dbReference type="NCBI Taxonomy" id="1476871"/>
    <lineage>
        <taxon>Bacteria</taxon>
        <taxon>Bacillati</taxon>
        <taxon>Actinomycetota</taxon>
        <taxon>Actinomycetes</taxon>
        <taxon>Propionibacteriales</taxon>
        <taxon>Nocardioidaceae</taxon>
        <taxon>Nocardioides</taxon>
    </lineage>
</organism>
<proteinExistence type="predicted"/>
<evidence type="ECO:0000259" key="1">
    <source>
        <dbReference type="Pfam" id="PF08242"/>
    </source>
</evidence>
<dbReference type="CDD" id="cd02440">
    <property type="entry name" value="AdoMet_MTases"/>
    <property type="match status" value="1"/>
</dbReference>
<comment type="caution">
    <text evidence="2">The sequence shown here is derived from an EMBL/GenBank/DDBJ whole genome shotgun (WGS) entry which is preliminary data.</text>
</comment>
<dbReference type="Proteomes" id="UP001500621">
    <property type="component" value="Unassembled WGS sequence"/>
</dbReference>
<keyword evidence="3" id="KW-1185">Reference proteome</keyword>
<dbReference type="Gene3D" id="3.40.50.150">
    <property type="entry name" value="Vaccinia Virus protein VP39"/>
    <property type="match status" value="1"/>
</dbReference>
<feature type="domain" description="Methyltransferase type 12" evidence="1">
    <location>
        <begin position="57"/>
        <end position="158"/>
    </location>
</feature>